<protein>
    <recommendedName>
        <fullName evidence="3">DUF4371 domain-containing protein</fullName>
    </recommendedName>
</protein>
<dbReference type="PANTHER" id="PTHR45749">
    <property type="match status" value="1"/>
</dbReference>
<accession>A0A9N9SYA7</accession>
<dbReference type="EMBL" id="OU898278">
    <property type="protein sequence ID" value="CAG9831899.1"/>
    <property type="molecule type" value="Genomic_DNA"/>
</dbReference>
<reference evidence="1" key="1">
    <citation type="submission" date="2022-01" db="EMBL/GenBank/DDBJ databases">
        <authorList>
            <person name="King R."/>
        </authorList>
    </citation>
    <scope>NUCLEOTIDE SEQUENCE</scope>
</reference>
<sequence length="95" mass="10636">MERLVGFYYKNTGHSSQELEETVIGMLESLKLDIKNCRGQSYYNASNMSGKYSGLQAHIQIYNDLALFTPCAAHSLNMVVHNAADCCLEATSFFM</sequence>
<dbReference type="AlphaFoldDB" id="A0A9N9SYA7"/>
<proteinExistence type="predicted"/>
<evidence type="ECO:0008006" key="3">
    <source>
        <dbReference type="Google" id="ProtNLM"/>
    </source>
</evidence>
<evidence type="ECO:0000313" key="2">
    <source>
        <dbReference type="Proteomes" id="UP001153709"/>
    </source>
</evidence>
<evidence type="ECO:0000313" key="1">
    <source>
        <dbReference type="EMBL" id="CAG9831899.1"/>
    </source>
</evidence>
<keyword evidence="2" id="KW-1185">Reference proteome</keyword>
<name>A0A9N9SYA7_DIABA</name>
<dbReference type="OrthoDB" id="6781995at2759"/>
<dbReference type="Proteomes" id="UP001153709">
    <property type="component" value="Chromosome 3"/>
</dbReference>
<gene>
    <name evidence="1" type="ORF">DIABBA_LOCUS5448</name>
</gene>
<dbReference type="PANTHER" id="PTHR45749:SF23">
    <property type="entry name" value="ZINC FINGER MYM-TYPE PROTEIN 1-LIKE"/>
    <property type="match status" value="1"/>
</dbReference>
<organism evidence="1 2">
    <name type="scientific">Diabrotica balteata</name>
    <name type="common">Banded cucumber beetle</name>
    <dbReference type="NCBI Taxonomy" id="107213"/>
    <lineage>
        <taxon>Eukaryota</taxon>
        <taxon>Metazoa</taxon>
        <taxon>Ecdysozoa</taxon>
        <taxon>Arthropoda</taxon>
        <taxon>Hexapoda</taxon>
        <taxon>Insecta</taxon>
        <taxon>Pterygota</taxon>
        <taxon>Neoptera</taxon>
        <taxon>Endopterygota</taxon>
        <taxon>Coleoptera</taxon>
        <taxon>Polyphaga</taxon>
        <taxon>Cucujiformia</taxon>
        <taxon>Chrysomeloidea</taxon>
        <taxon>Chrysomelidae</taxon>
        <taxon>Galerucinae</taxon>
        <taxon>Diabroticina</taxon>
        <taxon>Diabroticites</taxon>
        <taxon>Diabrotica</taxon>
    </lineage>
</organism>